<sequence length="496" mass="53993">MNHPGGVAAPENEAEAVQQTQRVFKSLVSGDVHGSYKTKENVAHWRKRPLFKRSGKNLTFTSGQEAAELLVDEARRRDPYQVDFLQCVQEVSQDVAVTMEGAPKLAWVFKQLMEPERLVTFRVPWTDDNGNARINRGYRIQYSSALGPYHGALRFHPHLSHGAVRMLGWEQTLKNALTGAPLGGSRGGSDFDPSNKSEHEIRRFTNAFMCELVDFIGPGLDTLETDLGVGSSVMAALHDAYRHMDVEGAADANSSLFGACEVFPEASGFGSVYFAQRALEVRGESLQDKRCLISGSGTLARSTALKLIEKGAKPITLSDDSGFIVAENGFVPGDLENIAQIKKSKGSLKEYARLANVQFFGSGSQWEQVKGDIAFPSVIQSEINTDDATLLADNGCLAVFENADRACTPNAQTVLDDRGLLFAPSKAVNCGSVIASTHVGESREEMDKALSERMAELHDEIAETASRYGHPGDLQAGANLLSFIRIANSPMYTTEI</sequence>
<name>A0A2R5GRC8_9STRA</name>
<dbReference type="SMART" id="SM00839">
    <property type="entry name" value="ELFV_dehydrog"/>
    <property type="match status" value="1"/>
</dbReference>
<dbReference type="Proteomes" id="UP000241890">
    <property type="component" value="Unassembled WGS sequence"/>
</dbReference>
<dbReference type="Gene3D" id="3.40.50.10860">
    <property type="entry name" value="Leucine Dehydrogenase, chain A, domain 1"/>
    <property type="match status" value="1"/>
</dbReference>
<dbReference type="InterPro" id="IPR036291">
    <property type="entry name" value="NAD(P)-bd_dom_sf"/>
</dbReference>
<evidence type="ECO:0000256" key="2">
    <source>
        <dbReference type="ARBA" id="ARBA00012907"/>
    </source>
</evidence>
<evidence type="ECO:0000313" key="7">
    <source>
        <dbReference type="Proteomes" id="UP000241890"/>
    </source>
</evidence>
<dbReference type="Gene3D" id="3.40.50.720">
    <property type="entry name" value="NAD(P)-binding Rossmann-like Domain"/>
    <property type="match status" value="1"/>
</dbReference>
<dbReference type="OrthoDB" id="6718861at2759"/>
<dbReference type="SUPFAM" id="SSF51735">
    <property type="entry name" value="NAD(P)-binding Rossmann-fold domains"/>
    <property type="match status" value="1"/>
</dbReference>
<dbReference type="SUPFAM" id="SSF53223">
    <property type="entry name" value="Aminoacid dehydrogenase-like, N-terminal domain"/>
    <property type="match status" value="1"/>
</dbReference>
<proteinExistence type="inferred from homology"/>
<protein>
    <recommendedName>
        <fullName evidence="2">glutamate dehydrogenase (NADP(+))</fullName>
        <ecNumber evidence="2">1.4.1.4</ecNumber>
    </recommendedName>
</protein>
<dbReference type="GO" id="GO:0005829">
    <property type="term" value="C:cytosol"/>
    <property type="evidence" value="ECO:0007669"/>
    <property type="project" value="TreeGrafter"/>
</dbReference>
<dbReference type="InterPro" id="IPR006095">
    <property type="entry name" value="Glu/Leu/Phe/Val/Trp_DH"/>
</dbReference>
<reference evidence="6 7" key="1">
    <citation type="submission" date="2017-12" db="EMBL/GenBank/DDBJ databases">
        <title>Sequencing, de novo assembly and annotation of complete genome of a new Thraustochytrid species, strain FCC1311.</title>
        <authorList>
            <person name="Sedici K."/>
            <person name="Godart F."/>
            <person name="Aiese Cigliano R."/>
            <person name="Sanseverino W."/>
            <person name="Barakat M."/>
            <person name="Ortet P."/>
            <person name="Marechal E."/>
            <person name="Cagnac O."/>
            <person name="Amato A."/>
        </authorList>
    </citation>
    <scope>NUCLEOTIDE SEQUENCE [LARGE SCALE GENOMIC DNA]</scope>
</reference>
<comment type="caution">
    <text evidence="6">The sequence shown here is derived from an EMBL/GenBank/DDBJ whole genome shotgun (WGS) entry which is preliminary data.</text>
</comment>
<gene>
    <name evidence="6" type="ORF">FCC1311_066532</name>
</gene>
<accession>A0A2R5GRC8</accession>
<keyword evidence="3 4" id="KW-0560">Oxidoreductase</keyword>
<dbReference type="FunFam" id="3.40.50.720:FF:000030">
    <property type="entry name" value="Glutamate dehydrogenase"/>
    <property type="match status" value="1"/>
</dbReference>
<dbReference type="InterPro" id="IPR006097">
    <property type="entry name" value="Glu/Leu/Phe/Val/Trp_DH_dimer"/>
</dbReference>
<evidence type="ECO:0000256" key="3">
    <source>
        <dbReference type="ARBA" id="ARBA00023002"/>
    </source>
</evidence>
<dbReference type="InterPro" id="IPR050724">
    <property type="entry name" value="Glu_Leu_Phe_Val_DH"/>
</dbReference>
<evidence type="ECO:0000256" key="1">
    <source>
        <dbReference type="ARBA" id="ARBA00006382"/>
    </source>
</evidence>
<dbReference type="EMBL" id="BEYU01000076">
    <property type="protein sequence ID" value="GBG30434.1"/>
    <property type="molecule type" value="Genomic_DNA"/>
</dbReference>
<evidence type="ECO:0000313" key="6">
    <source>
        <dbReference type="EMBL" id="GBG30434.1"/>
    </source>
</evidence>
<dbReference type="GO" id="GO:0004354">
    <property type="term" value="F:glutamate dehydrogenase (NADP+) activity"/>
    <property type="evidence" value="ECO:0007669"/>
    <property type="project" value="UniProtKB-EC"/>
</dbReference>
<dbReference type="PANTHER" id="PTHR43571">
    <property type="entry name" value="NADP-SPECIFIC GLUTAMATE DEHYDROGENASE 1-RELATED"/>
    <property type="match status" value="1"/>
</dbReference>
<evidence type="ECO:0000256" key="4">
    <source>
        <dbReference type="RuleBase" id="RU004417"/>
    </source>
</evidence>
<dbReference type="Pfam" id="PF00208">
    <property type="entry name" value="ELFV_dehydrog"/>
    <property type="match status" value="1"/>
</dbReference>
<dbReference type="PANTHER" id="PTHR43571:SF1">
    <property type="entry name" value="NADP-SPECIFIC GLUTAMATE DEHYDROGENASE 1-RELATED"/>
    <property type="match status" value="1"/>
</dbReference>
<dbReference type="GO" id="GO:0006537">
    <property type="term" value="P:glutamate biosynthetic process"/>
    <property type="evidence" value="ECO:0007669"/>
    <property type="project" value="TreeGrafter"/>
</dbReference>
<dbReference type="PRINTS" id="PR00082">
    <property type="entry name" value="GLFDHDRGNASE"/>
</dbReference>
<evidence type="ECO:0000259" key="5">
    <source>
        <dbReference type="SMART" id="SM00839"/>
    </source>
</evidence>
<dbReference type="InterPro" id="IPR046346">
    <property type="entry name" value="Aminoacid_DH-like_N_sf"/>
</dbReference>
<dbReference type="Pfam" id="PF02812">
    <property type="entry name" value="ELFV_dehydrog_N"/>
    <property type="match status" value="1"/>
</dbReference>
<comment type="similarity">
    <text evidence="1 4">Belongs to the Glu/Leu/Phe/Val dehydrogenases family.</text>
</comment>
<organism evidence="6 7">
    <name type="scientific">Hondaea fermentalgiana</name>
    <dbReference type="NCBI Taxonomy" id="2315210"/>
    <lineage>
        <taxon>Eukaryota</taxon>
        <taxon>Sar</taxon>
        <taxon>Stramenopiles</taxon>
        <taxon>Bigyra</taxon>
        <taxon>Labyrinthulomycetes</taxon>
        <taxon>Thraustochytrida</taxon>
        <taxon>Thraustochytriidae</taxon>
        <taxon>Hondaea</taxon>
    </lineage>
</organism>
<keyword evidence="7" id="KW-1185">Reference proteome</keyword>
<dbReference type="Gene3D" id="1.10.285.10">
    <property type="entry name" value="Glutamate Dehydrogenase, chain A, domain 3"/>
    <property type="match status" value="2"/>
</dbReference>
<dbReference type="EC" id="1.4.1.4" evidence="2"/>
<dbReference type="InParanoid" id="A0A2R5GRC8"/>
<dbReference type="InterPro" id="IPR006096">
    <property type="entry name" value="Glu/Leu/Phe/Val/Trp_DH_C"/>
</dbReference>
<dbReference type="AlphaFoldDB" id="A0A2R5GRC8"/>
<feature type="domain" description="Glutamate/phenylalanine/leucine/valine/L-tryptophan dehydrogenase C-terminal" evidence="5">
    <location>
        <begin position="261"/>
        <end position="494"/>
    </location>
</feature>